<comment type="caution">
    <text evidence="6">The sequence shown here is derived from an EMBL/GenBank/DDBJ whole genome shotgun (WGS) entry which is preliminary data.</text>
</comment>
<evidence type="ECO:0000313" key="7">
    <source>
        <dbReference type="Proteomes" id="UP001432027"/>
    </source>
</evidence>
<comment type="similarity">
    <text evidence="1">Belongs to the peptidase S28 family.</text>
</comment>
<dbReference type="GO" id="GO:0070008">
    <property type="term" value="F:serine-type exopeptidase activity"/>
    <property type="evidence" value="ECO:0007669"/>
    <property type="project" value="InterPro"/>
</dbReference>
<evidence type="ECO:0000313" key="6">
    <source>
        <dbReference type="EMBL" id="GMS95472.1"/>
    </source>
</evidence>
<gene>
    <name evidence="6" type="ORF">PENTCL1PPCAC_17647</name>
</gene>
<evidence type="ECO:0000256" key="5">
    <source>
        <dbReference type="ARBA" id="ARBA00023180"/>
    </source>
</evidence>
<dbReference type="AlphaFoldDB" id="A0AAV5TM76"/>
<proteinExistence type="inferred from homology"/>
<protein>
    <recommendedName>
        <fullName evidence="8">Peptidase</fullName>
    </recommendedName>
</protein>
<dbReference type="FunFam" id="3.40.50.1820:FF:000200">
    <property type="entry name" value="Serine protease 16"/>
    <property type="match status" value="1"/>
</dbReference>
<dbReference type="Proteomes" id="UP001432027">
    <property type="component" value="Unassembled WGS sequence"/>
</dbReference>
<evidence type="ECO:0000256" key="1">
    <source>
        <dbReference type="ARBA" id="ARBA00011079"/>
    </source>
</evidence>
<keyword evidence="4" id="KW-0378">Hydrolase</keyword>
<dbReference type="GO" id="GO:0006508">
    <property type="term" value="P:proteolysis"/>
    <property type="evidence" value="ECO:0007669"/>
    <property type="project" value="UniProtKB-KW"/>
</dbReference>
<accession>A0AAV5TM76</accession>
<dbReference type="Pfam" id="PF05577">
    <property type="entry name" value="Peptidase_S28"/>
    <property type="match status" value="1"/>
</dbReference>
<evidence type="ECO:0000256" key="2">
    <source>
        <dbReference type="ARBA" id="ARBA00022670"/>
    </source>
</evidence>
<keyword evidence="5" id="KW-0325">Glycoprotein</keyword>
<dbReference type="EMBL" id="BTSX01000004">
    <property type="protein sequence ID" value="GMS95472.1"/>
    <property type="molecule type" value="Genomic_DNA"/>
</dbReference>
<reference evidence="6" key="1">
    <citation type="submission" date="2023-10" db="EMBL/GenBank/DDBJ databases">
        <title>Genome assembly of Pristionchus species.</title>
        <authorList>
            <person name="Yoshida K."/>
            <person name="Sommer R.J."/>
        </authorList>
    </citation>
    <scope>NUCLEOTIDE SEQUENCE</scope>
    <source>
        <strain evidence="6">RS0144</strain>
    </source>
</reference>
<dbReference type="Gene3D" id="3.40.50.1820">
    <property type="entry name" value="alpha/beta hydrolase"/>
    <property type="match status" value="1"/>
</dbReference>
<dbReference type="InterPro" id="IPR029058">
    <property type="entry name" value="AB_hydrolase_fold"/>
</dbReference>
<feature type="non-terminal residue" evidence="6">
    <location>
        <position position="194"/>
    </location>
</feature>
<keyword evidence="3" id="KW-0732">Signal</keyword>
<dbReference type="GO" id="GO:0008239">
    <property type="term" value="F:dipeptidyl-peptidase activity"/>
    <property type="evidence" value="ECO:0007669"/>
    <property type="project" value="TreeGrafter"/>
</dbReference>
<sequence length="194" mass="21711">DVADLCAIIENSSYVDALDALSALRFNENMYGENPISSDYNADLQSLINMKNFVDGHDDTYDDDDLAGLLWTWQTCNEFGYYQTTDYGEGIFGTPVPLNFFVVMCERVFGVGMDRIENGVERTNYQYGGRNRFKTTNVILPNGDGDPWHALGIVERGNLDDSIIPILIKGTSHCADMYGPLENDPPQLTQARKT</sequence>
<evidence type="ECO:0008006" key="8">
    <source>
        <dbReference type="Google" id="ProtNLM"/>
    </source>
</evidence>
<feature type="non-terminal residue" evidence="6">
    <location>
        <position position="1"/>
    </location>
</feature>
<evidence type="ECO:0000256" key="3">
    <source>
        <dbReference type="ARBA" id="ARBA00022729"/>
    </source>
</evidence>
<dbReference type="InterPro" id="IPR008758">
    <property type="entry name" value="Peptidase_S28"/>
</dbReference>
<dbReference type="PANTHER" id="PTHR11010:SF117">
    <property type="entry name" value="SERINE PROTEASE 16"/>
    <property type="match status" value="1"/>
</dbReference>
<keyword evidence="7" id="KW-1185">Reference proteome</keyword>
<dbReference type="PANTHER" id="PTHR11010">
    <property type="entry name" value="PROTEASE S28 PRO-X CARBOXYPEPTIDASE-RELATED"/>
    <property type="match status" value="1"/>
</dbReference>
<keyword evidence="2" id="KW-0645">Protease</keyword>
<name>A0AAV5TM76_9BILA</name>
<evidence type="ECO:0000256" key="4">
    <source>
        <dbReference type="ARBA" id="ARBA00022801"/>
    </source>
</evidence>
<organism evidence="6 7">
    <name type="scientific">Pristionchus entomophagus</name>
    <dbReference type="NCBI Taxonomy" id="358040"/>
    <lineage>
        <taxon>Eukaryota</taxon>
        <taxon>Metazoa</taxon>
        <taxon>Ecdysozoa</taxon>
        <taxon>Nematoda</taxon>
        <taxon>Chromadorea</taxon>
        <taxon>Rhabditida</taxon>
        <taxon>Rhabditina</taxon>
        <taxon>Diplogasteromorpha</taxon>
        <taxon>Diplogasteroidea</taxon>
        <taxon>Neodiplogasteridae</taxon>
        <taxon>Pristionchus</taxon>
    </lineage>
</organism>